<name>A0A485KVX3_9STRA</name>
<evidence type="ECO:0000313" key="1">
    <source>
        <dbReference type="EMBL" id="KAF0696992.1"/>
    </source>
</evidence>
<evidence type="ECO:0000313" key="3">
    <source>
        <dbReference type="Proteomes" id="UP000332933"/>
    </source>
</evidence>
<accession>A0A485KVX3</accession>
<gene>
    <name evidence="2" type="primary">Aste57867_12266</name>
    <name evidence="1" type="ORF">As57867_012221</name>
    <name evidence="2" type="ORF">ASTE57867_12266</name>
</gene>
<protein>
    <submittedName>
        <fullName evidence="2">Aste57867_12266 protein</fullName>
    </submittedName>
</protein>
<dbReference type="EMBL" id="CAADRA010005369">
    <property type="protein sequence ID" value="VFT89119.1"/>
    <property type="molecule type" value="Genomic_DNA"/>
</dbReference>
<reference evidence="2 3" key="1">
    <citation type="submission" date="2019-03" db="EMBL/GenBank/DDBJ databases">
        <authorList>
            <person name="Gaulin E."/>
            <person name="Dumas B."/>
        </authorList>
    </citation>
    <scope>NUCLEOTIDE SEQUENCE [LARGE SCALE GENOMIC DNA]</scope>
    <source>
        <strain evidence="2">CBS 568.67</strain>
    </source>
</reference>
<sequence>MFEPATLDCCDSKTHQSQDSNYINVHIFSSGENLSHVFGIQPNFLLAILQFDMNKQENVSVHGAICHGGIYEWNGEGRILAIVPSGRRWTRSRRCGNCGDLNHITIDCGLLTLPSINPASSICQVASQS</sequence>
<organism evidence="2 3">
    <name type="scientific">Aphanomyces stellatus</name>
    <dbReference type="NCBI Taxonomy" id="120398"/>
    <lineage>
        <taxon>Eukaryota</taxon>
        <taxon>Sar</taxon>
        <taxon>Stramenopiles</taxon>
        <taxon>Oomycota</taxon>
        <taxon>Saprolegniomycetes</taxon>
        <taxon>Saprolegniales</taxon>
        <taxon>Verrucalvaceae</taxon>
        <taxon>Aphanomyces</taxon>
    </lineage>
</organism>
<dbReference type="EMBL" id="VJMH01005348">
    <property type="protein sequence ID" value="KAF0696992.1"/>
    <property type="molecule type" value="Genomic_DNA"/>
</dbReference>
<dbReference type="Proteomes" id="UP000332933">
    <property type="component" value="Unassembled WGS sequence"/>
</dbReference>
<reference evidence="1" key="2">
    <citation type="submission" date="2019-06" db="EMBL/GenBank/DDBJ databases">
        <title>Genomics analysis of Aphanomyces spp. identifies a new class of oomycete effector associated with host adaptation.</title>
        <authorList>
            <person name="Gaulin E."/>
        </authorList>
    </citation>
    <scope>NUCLEOTIDE SEQUENCE</scope>
    <source>
        <strain evidence="1">CBS 578.67</strain>
    </source>
</reference>
<proteinExistence type="predicted"/>
<dbReference type="AlphaFoldDB" id="A0A485KVX3"/>
<keyword evidence="3" id="KW-1185">Reference proteome</keyword>
<evidence type="ECO:0000313" key="2">
    <source>
        <dbReference type="EMBL" id="VFT89119.1"/>
    </source>
</evidence>